<reference evidence="9 10" key="1">
    <citation type="submission" date="2018-06" db="EMBL/GenBank/DDBJ databases">
        <title>Comparative genomics of Brasilonema spp. strains.</title>
        <authorList>
            <person name="Alvarenga D.O."/>
            <person name="Fiore M.F."/>
            <person name="Varani A.M."/>
        </authorList>
    </citation>
    <scope>NUCLEOTIDE SEQUENCE [LARGE SCALE GENOMIC DNA]</scope>
    <source>
        <strain evidence="9 10">UFV-OR1</strain>
    </source>
</reference>
<dbReference type="Pfam" id="PF01103">
    <property type="entry name" value="Omp85"/>
    <property type="match status" value="1"/>
</dbReference>
<dbReference type="InterPro" id="IPR034746">
    <property type="entry name" value="POTRA"/>
</dbReference>
<dbReference type="EMBL" id="QMEC01000132">
    <property type="protein sequence ID" value="NMF66051.1"/>
    <property type="molecule type" value="Genomic_DNA"/>
</dbReference>
<proteinExistence type="predicted"/>
<evidence type="ECO:0000259" key="8">
    <source>
        <dbReference type="PROSITE" id="PS51779"/>
    </source>
</evidence>
<dbReference type="Pfam" id="PF07244">
    <property type="entry name" value="POTRA"/>
    <property type="match status" value="2"/>
</dbReference>
<keyword evidence="10" id="KW-1185">Reference proteome</keyword>
<sequence>MRVSSAAIFTLVTLAAGNANQQAFAAPSNTSEQADKPDNVVVPVTEEAPAKIETIAPPETVVIGQFSQKSGSVQSTTGGKPVVITTEKEDQTREVTFSSGSSGSSGSSPASGNNLGVTAAQVNIVGANEELQQAIRSVINTQVGAQISQSQLQKDVKAILETGLFTDARVNSRSTPTGLNVEYQVQPVVVRSLQLSGANVLTYEVARERFQPQIGKVISPSGLKQVVQDINKWYADKGYKVARVISIRPSAEGILTLNVAEGVVNNIKFRFVNEEGKTVDSKDKPVQGRTKTDFLQQQLKFKPGQVYQENLVKQDLQQLYKTGLFQNVNVAFEGDATKLDVVYELKEIGARSINLGGNYNADQGIVGTLTYRDQNVGGVNDIFGFNLEVGARDFQFDTKFTSPYRETNPDAFGYSVSAFRKRGLSETFDGDIKFANGDRIREGRVGGGVSLQRPIDGWNTSLGLNYTRVSLRDRDGKVTPTDEKGNPLSFSGTGIDDLTTVSLSATKDKRDNPFNPTNGSILKLSAEQSIPLGEGQISMNRVKADYSQFMPVKLFESKKPQVFALNVQAGTVLGDLPPYESFNLGGVNSVRGYGEGDVASGRTYVLASAEYRFPIVQALGGVFFADFASDLGSGESVLGNPAGVRDKPGTGFGYGAGVRFDSPLGLIRADFGLNDQGESRVHFGIGQRF</sequence>
<dbReference type="Gene3D" id="2.40.160.50">
    <property type="entry name" value="membrane protein fhac: a member of the omp85/tpsb transporter family"/>
    <property type="match status" value="1"/>
</dbReference>
<comment type="caution">
    <text evidence="9">The sequence shown here is derived from an EMBL/GenBank/DDBJ whole genome shotgun (WGS) entry which is preliminary data.</text>
</comment>
<dbReference type="Pfam" id="PF08479">
    <property type="entry name" value="POTRA_2"/>
    <property type="match status" value="1"/>
</dbReference>
<organism evidence="9 10">
    <name type="scientific">Brasilonema octagenarum UFV-OR1</name>
    <dbReference type="NCBI Taxonomy" id="417115"/>
    <lineage>
        <taxon>Bacteria</taxon>
        <taxon>Bacillati</taxon>
        <taxon>Cyanobacteriota</taxon>
        <taxon>Cyanophyceae</taxon>
        <taxon>Nostocales</taxon>
        <taxon>Scytonemataceae</taxon>
        <taxon>Brasilonema</taxon>
        <taxon>Octagenarum group</taxon>
    </lineage>
</organism>
<feature type="region of interest" description="Disordered" evidence="6">
    <location>
        <begin position="68"/>
        <end position="114"/>
    </location>
</feature>
<dbReference type="RefSeq" id="WP_169267621.1">
    <property type="nucleotide sequence ID" value="NZ_QMEC01000132.1"/>
</dbReference>
<dbReference type="Proteomes" id="UP000762253">
    <property type="component" value="Unassembled WGS sequence"/>
</dbReference>
<protein>
    <submittedName>
        <fullName evidence="9">Outer membrane protein assembly factor</fullName>
    </submittedName>
</protein>
<keyword evidence="4" id="KW-0472">Membrane</keyword>
<feature type="compositionally biased region" description="Low complexity" evidence="6">
    <location>
        <begin position="98"/>
        <end position="112"/>
    </location>
</feature>
<feature type="domain" description="POTRA" evidence="8">
    <location>
        <begin position="188"/>
        <end position="262"/>
    </location>
</feature>
<evidence type="ECO:0000256" key="5">
    <source>
        <dbReference type="ARBA" id="ARBA00023237"/>
    </source>
</evidence>
<evidence type="ECO:0000256" key="1">
    <source>
        <dbReference type="ARBA" id="ARBA00004370"/>
    </source>
</evidence>
<gene>
    <name evidence="9" type="ORF">DP115_26220</name>
</gene>
<dbReference type="PANTHER" id="PTHR12815:SF47">
    <property type="entry name" value="TRANSLOCATION AND ASSEMBLY MODULE SUBUNIT TAMA"/>
    <property type="match status" value="1"/>
</dbReference>
<dbReference type="InterPro" id="IPR000184">
    <property type="entry name" value="Bac_surfAg_D15"/>
</dbReference>
<dbReference type="InterPro" id="IPR039910">
    <property type="entry name" value="D15-like"/>
</dbReference>
<dbReference type="PROSITE" id="PS51779">
    <property type="entry name" value="POTRA"/>
    <property type="match status" value="1"/>
</dbReference>
<feature type="signal peptide" evidence="7">
    <location>
        <begin position="1"/>
        <end position="25"/>
    </location>
</feature>
<dbReference type="PANTHER" id="PTHR12815">
    <property type="entry name" value="SORTING AND ASSEMBLY MACHINERY SAMM50 PROTEIN FAMILY MEMBER"/>
    <property type="match status" value="1"/>
</dbReference>
<name>A0ABX1ME43_9CYAN</name>
<comment type="subcellular location">
    <subcellularLocation>
        <location evidence="1">Membrane</location>
    </subcellularLocation>
</comment>
<evidence type="ECO:0000313" key="10">
    <source>
        <dbReference type="Proteomes" id="UP000762253"/>
    </source>
</evidence>
<evidence type="ECO:0000256" key="2">
    <source>
        <dbReference type="ARBA" id="ARBA00022692"/>
    </source>
</evidence>
<dbReference type="InterPro" id="IPR013686">
    <property type="entry name" value="Polypept-transport_assoc_ShlB"/>
</dbReference>
<evidence type="ECO:0000256" key="6">
    <source>
        <dbReference type="SAM" id="MobiDB-lite"/>
    </source>
</evidence>
<dbReference type="InterPro" id="IPR010827">
    <property type="entry name" value="BamA/TamA_POTRA"/>
</dbReference>
<keyword evidence="5" id="KW-0998">Cell outer membrane</keyword>
<keyword evidence="3 7" id="KW-0732">Signal</keyword>
<evidence type="ECO:0000313" key="9">
    <source>
        <dbReference type="EMBL" id="NMF66051.1"/>
    </source>
</evidence>
<feature type="chain" id="PRO_5045264199" evidence="7">
    <location>
        <begin position="26"/>
        <end position="689"/>
    </location>
</feature>
<accession>A0ABX1ME43</accession>
<dbReference type="Gene3D" id="3.10.20.310">
    <property type="entry name" value="membrane protein fhac"/>
    <property type="match status" value="3"/>
</dbReference>
<evidence type="ECO:0000256" key="3">
    <source>
        <dbReference type="ARBA" id="ARBA00022729"/>
    </source>
</evidence>
<keyword evidence="2" id="KW-0812">Transmembrane</keyword>
<feature type="compositionally biased region" description="Polar residues" evidence="6">
    <location>
        <begin position="68"/>
        <end position="78"/>
    </location>
</feature>
<evidence type="ECO:0000256" key="7">
    <source>
        <dbReference type="SAM" id="SignalP"/>
    </source>
</evidence>
<evidence type="ECO:0000256" key="4">
    <source>
        <dbReference type="ARBA" id="ARBA00023136"/>
    </source>
</evidence>